<feature type="domain" description="SCP" evidence="1">
    <location>
        <begin position="11"/>
        <end position="114"/>
    </location>
</feature>
<name>A0A1Y1VY06_9FUNG</name>
<dbReference type="CDD" id="cd05379">
    <property type="entry name" value="CAP_bacterial"/>
    <property type="match status" value="1"/>
</dbReference>
<keyword evidence="3" id="KW-1185">Reference proteome</keyword>
<dbReference type="PANTHER" id="PTHR31157:SF1">
    <property type="entry name" value="SCP DOMAIN-CONTAINING PROTEIN"/>
    <property type="match status" value="1"/>
</dbReference>
<dbReference type="Proteomes" id="UP000193922">
    <property type="component" value="Unassembled WGS sequence"/>
</dbReference>
<reference evidence="2 3" key="1">
    <citation type="submission" date="2016-07" db="EMBL/GenBank/DDBJ databases">
        <title>Pervasive Adenine N6-methylation of Active Genes in Fungi.</title>
        <authorList>
            <consortium name="DOE Joint Genome Institute"/>
            <person name="Mondo S.J."/>
            <person name="Dannebaum R.O."/>
            <person name="Kuo R.C."/>
            <person name="Labutti K."/>
            <person name="Haridas S."/>
            <person name="Kuo A."/>
            <person name="Salamov A."/>
            <person name="Ahrendt S.R."/>
            <person name="Lipzen A."/>
            <person name="Sullivan W."/>
            <person name="Andreopoulos W.B."/>
            <person name="Clum A."/>
            <person name="Lindquist E."/>
            <person name="Daum C."/>
            <person name="Ramamoorthy G.K."/>
            <person name="Gryganskyi A."/>
            <person name="Culley D."/>
            <person name="Magnuson J.K."/>
            <person name="James T.Y."/>
            <person name="O'Malley M.A."/>
            <person name="Stajich J.E."/>
            <person name="Spatafora J.W."/>
            <person name="Visel A."/>
            <person name="Grigoriev I.V."/>
        </authorList>
    </citation>
    <scope>NUCLEOTIDE SEQUENCE [LARGE SCALE GENOMIC DNA]</scope>
    <source>
        <strain evidence="2 3">ATCC 12442</strain>
    </source>
</reference>
<dbReference type="AlphaFoldDB" id="A0A1Y1VY06"/>
<dbReference type="InterPro" id="IPR014044">
    <property type="entry name" value="CAP_dom"/>
</dbReference>
<comment type="caution">
    <text evidence="2">The sequence shown here is derived from an EMBL/GenBank/DDBJ whole genome shotgun (WGS) entry which is preliminary data.</text>
</comment>
<dbReference type="EMBL" id="MCFD01000017">
    <property type="protein sequence ID" value="ORX66169.1"/>
    <property type="molecule type" value="Genomic_DNA"/>
</dbReference>
<dbReference type="RefSeq" id="XP_040740196.1">
    <property type="nucleotide sequence ID" value="XM_040888674.1"/>
</dbReference>
<organism evidence="2 3">
    <name type="scientific">Linderina pennispora</name>
    <dbReference type="NCBI Taxonomy" id="61395"/>
    <lineage>
        <taxon>Eukaryota</taxon>
        <taxon>Fungi</taxon>
        <taxon>Fungi incertae sedis</taxon>
        <taxon>Zoopagomycota</taxon>
        <taxon>Kickxellomycotina</taxon>
        <taxon>Kickxellomycetes</taxon>
        <taxon>Kickxellales</taxon>
        <taxon>Kickxellaceae</taxon>
        <taxon>Linderina</taxon>
    </lineage>
</organism>
<accession>A0A1Y1VY06</accession>
<dbReference type="GeneID" id="63805322"/>
<gene>
    <name evidence="2" type="ORF">DL89DRAFT_270348</name>
</gene>
<dbReference type="Pfam" id="PF00188">
    <property type="entry name" value="CAP"/>
    <property type="match status" value="1"/>
</dbReference>
<evidence type="ECO:0000313" key="3">
    <source>
        <dbReference type="Proteomes" id="UP000193922"/>
    </source>
</evidence>
<proteinExistence type="predicted"/>
<dbReference type="Gene3D" id="3.40.33.10">
    <property type="entry name" value="CAP"/>
    <property type="match status" value="1"/>
</dbReference>
<evidence type="ECO:0000259" key="1">
    <source>
        <dbReference type="Pfam" id="PF00188"/>
    </source>
</evidence>
<dbReference type="SUPFAM" id="SSF55797">
    <property type="entry name" value="PR-1-like"/>
    <property type="match status" value="1"/>
</dbReference>
<dbReference type="PANTHER" id="PTHR31157">
    <property type="entry name" value="SCP DOMAIN-CONTAINING PROTEIN"/>
    <property type="match status" value="1"/>
</dbReference>
<protein>
    <submittedName>
        <fullName evidence="2">PR-1-like protein</fullName>
    </submittedName>
</protein>
<dbReference type="OrthoDB" id="568194at2759"/>
<dbReference type="InterPro" id="IPR035940">
    <property type="entry name" value="CAP_sf"/>
</dbReference>
<dbReference type="STRING" id="61395.A0A1Y1VY06"/>
<sequence length="123" mass="14296">MSFQQWQIEMLNLVNAERARYHRRPLNLDIRLCHSAQEHSNYQAHTNAMTHNDSSGPLMTRVQRRVPNIRGCAENVAWNQPDVRSVVQGWINSPGHHRNMLGEYNIVGFGIQNKYWTQVFALA</sequence>
<evidence type="ECO:0000313" key="2">
    <source>
        <dbReference type="EMBL" id="ORX66169.1"/>
    </source>
</evidence>